<dbReference type="InterPro" id="IPR045749">
    <property type="entry name" value="DUF6090"/>
</dbReference>
<dbReference type="EMBL" id="FOVN01000003">
    <property type="protein sequence ID" value="SFN76660.1"/>
    <property type="molecule type" value="Genomic_DNA"/>
</dbReference>
<evidence type="ECO:0000313" key="3">
    <source>
        <dbReference type="Proteomes" id="UP000198705"/>
    </source>
</evidence>
<name>A0A1I5BPP4_9FLAO</name>
<keyword evidence="1" id="KW-0472">Membrane</keyword>
<dbReference type="AlphaFoldDB" id="A0A1I5BPP4"/>
<sequence>MIKFFRKIRQNLLSEGKTGRYLKYAVGEIILVVIGILIALQVSNWNKKRIDSGSEKEALFDLNTEIKSNIKALEIIIAEHEKSLVAGKEIKSMITDTNKLNSISNDSLKTILIIMNYNFTYDPKLGILNSVINSGRINLIQNKEIRYMLSSINEFIIDANEDTKVIEKLRGEYYWPMIASKREIIDYNMLSRDNKKSFRNPEFVFWVDFITSVRQSGLEEESDLLEFLKKVNIAIESEIKK</sequence>
<dbReference type="RefSeq" id="WP_092208134.1">
    <property type="nucleotide sequence ID" value="NZ_FOVN01000003.1"/>
</dbReference>
<reference evidence="3" key="1">
    <citation type="submission" date="2016-10" db="EMBL/GenBank/DDBJ databases">
        <authorList>
            <person name="Varghese N."/>
            <person name="Submissions S."/>
        </authorList>
    </citation>
    <scope>NUCLEOTIDE SEQUENCE [LARGE SCALE GENOMIC DNA]</scope>
    <source>
        <strain evidence="3">DSM 23925</strain>
    </source>
</reference>
<evidence type="ECO:0000256" key="1">
    <source>
        <dbReference type="SAM" id="Phobius"/>
    </source>
</evidence>
<feature type="transmembrane region" description="Helical" evidence="1">
    <location>
        <begin position="21"/>
        <end position="40"/>
    </location>
</feature>
<protein>
    <submittedName>
        <fullName evidence="2">Uncharacterized protein</fullName>
    </submittedName>
</protein>
<dbReference type="Pfam" id="PF19578">
    <property type="entry name" value="DUF6090"/>
    <property type="match status" value="1"/>
</dbReference>
<keyword evidence="3" id="KW-1185">Reference proteome</keyword>
<organism evidence="2 3">
    <name type="scientific">Bizionia echini</name>
    <dbReference type="NCBI Taxonomy" id="649333"/>
    <lineage>
        <taxon>Bacteria</taxon>
        <taxon>Pseudomonadati</taxon>
        <taxon>Bacteroidota</taxon>
        <taxon>Flavobacteriia</taxon>
        <taxon>Flavobacteriales</taxon>
        <taxon>Flavobacteriaceae</taxon>
        <taxon>Bizionia</taxon>
    </lineage>
</organism>
<proteinExistence type="predicted"/>
<gene>
    <name evidence="2" type="ORF">SAMN04487989_103279</name>
</gene>
<keyword evidence="1" id="KW-1133">Transmembrane helix</keyword>
<evidence type="ECO:0000313" key="2">
    <source>
        <dbReference type="EMBL" id="SFN76660.1"/>
    </source>
</evidence>
<keyword evidence="1" id="KW-0812">Transmembrane</keyword>
<accession>A0A1I5BPP4</accession>
<dbReference type="OrthoDB" id="821805at2"/>
<dbReference type="STRING" id="649333.SAMN04487989_103279"/>
<dbReference type="Proteomes" id="UP000198705">
    <property type="component" value="Unassembled WGS sequence"/>
</dbReference>